<keyword evidence="5" id="KW-1185">Reference proteome</keyword>
<feature type="region of interest" description="Disordered" evidence="2">
    <location>
        <begin position="426"/>
        <end position="465"/>
    </location>
</feature>
<evidence type="ECO:0000256" key="1">
    <source>
        <dbReference type="SAM" id="Coils"/>
    </source>
</evidence>
<evidence type="ECO:0000256" key="2">
    <source>
        <dbReference type="SAM" id="MobiDB-lite"/>
    </source>
</evidence>
<sequence>MLQTLAKTPQNRKMSIASQRNQYREMTLPNFVSYSPNRISDDSDDEISNRREENYMNSSTESDYIENRKNVSSQPAAKKSHHGESIRYKNSHFEERSRSSIQSKGSRKTRTSSSSDEEGSHRSRPQPNRELEINRVEQELLEIRERRETLLKKQEMNAKERELELRMKKLEEREKAVREAEKRESQRKTKEMAPIQNLWMRDNCEAAMEDGDANDSIMETIIQDATEVQPRSNVGKKVRANAVKEEGVVRRQSPRFAGQNAKKPVGPSKLAAGATPKRPAVEKKKAVRAKKETTPQPPPKKRLIWPKRDVDKLKLTIRTKKPTGSAEDWEMVAKLLAKTNATGEDCRQFAISRLKWKEPTLAEETPEKTADSAELREGMIRSPETLNTTADTNDDSILRDMCPGDISADLSLLSGVDSPLLQAAQVEKKKGGRRKSFIPQPTVESPMESRDNNTSSIVERDHNRTARYVHQLVSKTFVSRGNSSKNQTLNNSLANCSTTSAAKLKTARQRPTRFTPVEENDENEEDEENESFLSN</sequence>
<comment type="caution">
    <text evidence="4">The sequence shown here is derived from an EMBL/GenBank/DDBJ whole genome shotgun (WGS) entry which is preliminary data.</text>
</comment>
<name>A0A8S1HST4_9PELO</name>
<dbReference type="InterPro" id="IPR044895">
    <property type="entry name" value="Knl-2_Myb-like_DNA-bd_sf"/>
</dbReference>
<evidence type="ECO:0000313" key="5">
    <source>
        <dbReference type="Proteomes" id="UP000835052"/>
    </source>
</evidence>
<dbReference type="Pfam" id="PF21506">
    <property type="entry name" value="Knl-2-like_dom"/>
    <property type="match status" value="1"/>
</dbReference>
<feature type="region of interest" description="Disordered" evidence="2">
    <location>
        <begin position="1"/>
        <end position="133"/>
    </location>
</feature>
<accession>A0A8S1HST4</accession>
<dbReference type="InterPro" id="IPR048553">
    <property type="entry name" value="Knl-2-like_dom"/>
</dbReference>
<feature type="compositionally biased region" description="Polar residues" evidence="2">
    <location>
        <begin position="479"/>
        <end position="501"/>
    </location>
</feature>
<reference evidence="4" key="1">
    <citation type="submission" date="2020-10" db="EMBL/GenBank/DDBJ databases">
        <authorList>
            <person name="Kikuchi T."/>
        </authorList>
    </citation>
    <scope>NUCLEOTIDE SEQUENCE</scope>
    <source>
        <strain evidence="4">NKZ352</strain>
    </source>
</reference>
<evidence type="ECO:0000313" key="4">
    <source>
        <dbReference type="EMBL" id="CAD6199743.1"/>
    </source>
</evidence>
<feature type="region of interest" description="Disordered" evidence="2">
    <location>
        <begin position="360"/>
        <end position="396"/>
    </location>
</feature>
<feature type="coiled-coil region" evidence="1">
    <location>
        <begin position="133"/>
        <end position="187"/>
    </location>
</feature>
<feature type="domain" description="Kinetochore null protein 2-like" evidence="3">
    <location>
        <begin position="303"/>
        <end position="356"/>
    </location>
</feature>
<feature type="compositionally biased region" description="Basic and acidic residues" evidence="2">
    <location>
        <begin position="360"/>
        <end position="379"/>
    </location>
</feature>
<gene>
    <name evidence="4" type="ORF">CAUJ_LOCUS15642</name>
</gene>
<feature type="compositionally biased region" description="Basic and acidic residues" evidence="2">
    <location>
        <begin position="82"/>
        <end position="98"/>
    </location>
</feature>
<dbReference type="AlphaFoldDB" id="A0A8S1HST4"/>
<feature type="compositionally biased region" description="Acidic residues" evidence="2">
    <location>
        <begin position="518"/>
        <end position="535"/>
    </location>
</feature>
<protein>
    <recommendedName>
        <fullName evidence="3">Kinetochore null protein 2-like domain-containing protein</fullName>
    </recommendedName>
</protein>
<feature type="region of interest" description="Disordered" evidence="2">
    <location>
        <begin position="245"/>
        <end position="303"/>
    </location>
</feature>
<feature type="compositionally biased region" description="Basic and acidic residues" evidence="2">
    <location>
        <begin position="279"/>
        <end position="293"/>
    </location>
</feature>
<proteinExistence type="predicted"/>
<evidence type="ECO:0000259" key="3">
    <source>
        <dbReference type="Pfam" id="PF21506"/>
    </source>
</evidence>
<feature type="region of interest" description="Disordered" evidence="2">
    <location>
        <begin position="479"/>
        <end position="535"/>
    </location>
</feature>
<dbReference type="Proteomes" id="UP000835052">
    <property type="component" value="Unassembled WGS sequence"/>
</dbReference>
<feature type="compositionally biased region" description="Polar residues" evidence="2">
    <location>
        <begin position="1"/>
        <end position="21"/>
    </location>
</feature>
<organism evidence="4 5">
    <name type="scientific">Caenorhabditis auriculariae</name>
    <dbReference type="NCBI Taxonomy" id="2777116"/>
    <lineage>
        <taxon>Eukaryota</taxon>
        <taxon>Metazoa</taxon>
        <taxon>Ecdysozoa</taxon>
        <taxon>Nematoda</taxon>
        <taxon>Chromadorea</taxon>
        <taxon>Rhabditida</taxon>
        <taxon>Rhabditina</taxon>
        <taxon>Rhabditomorpha</taxon>
        <taxon>Rhabditoidea</taxon>
        <taxon>Rhabditidae</taxon>
        <taxon>Peloderinae</taxon>
        <taxon>Caenorhabditis</taxon>
    </lineage>
</organism>
<dbReference type="Gene3D" id="1.10.10.1900">
    <property type="entry name" value="Knl-2 Myb-like DNA-binding domain-like"/>
    <property type="match status" value="1"/>
</dbReference>
<dbReference type="OrthoDB" id="118550at2759"/>
<dbReference type="EMBL" id="CAJGYM010000199">
    <property type="protein sequence ID" value="CAD6199743.1"/>
    <property type="molecule type" value="Genomic_DNA"/>
</dbReference>
<keyword evidence="1" id="KW-0175">Coiled coil</keyword>